<evidence type="ECO:0000313" key="1">
    <source>
        <dbReference type="EMBL" id="PXF56622.1"/>
    </source>
</evidence>
<dbReference type="Proteomes" id="UP000248329">
    <property type="component" value="Unassembled WGS sequence"/>
</dbReference>
<sequence length="96" mass="11010">MTIEEIREALGRQKPTLRDRYNVGSIGIFGSCVWGAQKKKSDPDVLWNFTEPPTLFTFVELEDFLSEVPGVKVDLVMENVPKPRIKDRILKEAVYL</sequence>
<comment type="caution">
    <text evidence="1">The sequence shown here is derived from an EMBL/GenBank/DDBJ whole genome shotgun (WGS) entry which is preliminary data.</text>
</comment>
<dbReference type="EMBL" id="PQXF01000094">
    <property type="protein sequence ID" value="PXF56622.1"/>
    <property type="molecule type" value="Genomic_DNA"/>
</dbReference>
<proteinExistence type="predicted"/>
<protein>
    <submittedName>
        <fullName evidence="1">DNA polymerase beta</fullName>
    </submittedName>
</protein>
<organism evidence="1 2">
    <name type="scientific">Candidatus Methanogaster sp</name>
    <dbReference type="NCBI Taxonomy" id="3386292"/>
    <lineage>
        <taxon>Archaea</taxon>
        <taxon>Methanobacteriati</taxon>
        <taxon>Methanobacteriota</taxon>
        <taxon>Stenosarchaea group</taxon>
        <taxon>Methanomicrobia</taxon>
        <taxon>Methanosarcinales</taxon>
        <taxon>ANME-2 cluster</taxon>
        <taxon>Candidatus Methanogasteraceae</taxon>
        <taxon>Candidatus Methanogaster</taxon>
    </lineage>
</organism>
<name>A0AC61KY80_9EURY</name>
<evidence type="ECO:0000313" key="2">
    <source>
        <dbReference type="Proteomes" id="UP000248329"/>
    </source>
</evidence>
<gene>
    <name evidence="1" type="ORF">C4B59_16640</name>
</gene>
<reference evidence="1" key="1">
    <citation type="submission" date="2018-01" db="EMBL/GenBank/DDBJ databases">
        <authorList>
            <person name="Krukenberg V."/>
        </authorList>
    </citation>
    <scope>NUCLEOTIDE SEQUENCE</scope>
    <source>
        <strain evidence="1">E20ANME2</strain>
    </source>
</reference>
<accession>A0AC61KY80</accession>